<dbReference type="GO" id="GO:0009423">
    <property type="term" value="P:chorismate biosynthetic process"/>
    <property type="evidence" value="ECO:0007669"/>
    <property type="project" value="UniProtKB-UniRule"/>
</dbReference>
<dbReference type="PANTHER" id="PTHR21087">
    <property type="entry name" value="SHIKIMATE KINASE"/>
    <property type="match status" value="1"/>
</dbReference>
<dbReference type="PANTHER" id="PTHR21087:SF16">
    <property type="entry name" value="SHIKIMATE KINASE 1, CHLOROPLASTIC"/>
    <property type="match status" value="1"/>
</dbReference>
<organism evidence="8 9">
    <name type="scientific">Flavobacterium orientale</name>
    <dbReference type="NCBI Taxonomy" id="1756020"/>
    <lineage>
        <taxon>Bacteria</taxon>
        <taxon>Pseudomonadati</taxon>
        <taxon>Bacteroidota</taxon>
        <taxon>Flavobacteriia</taxon>
        <taxon>Flavobacteriales</taxon>
        <taxon>Flavobacteriaceae</taxon>
        <taxon>Flavobacterium</taxon>
    </lineage>
</organism>
<dbReference type="InterPro" id="IPR000623">
    <property type="entry name" value="Shikimate_kinase/TSH1"/>
</dbReference>
<evidence type="ECO:0000256" key="7">
    <source>
        <dbReference type="HAMAP-Rule" id="MF_00109"/>
    </source>
</evidence>
<dbReference type="InterPro" id="IPR031322">
    <property type="entry name" value="Shikimate/glucono_kinase"/>
</dbReference>
<comment type="subcellular location">
    <subcellularLocation>
        <location evidence="7">Cytoplasm</location>
    </subcellularLocation>
</comment>
<dbReference type="Pfam" id="PF01202">
    <property type="entry name" value="SKI"/>
    <property type="match status" value="1"/>
</dbReference>
<feature type="binding site" evidence="7">
    <location>
        <position position="119"/>
    </location>
    <ligand>
        <name>ATP</name>
        <dbReference type="ChEBI" id="CHEBI:30616"/>
    </ligand>
</feature>
<comment type="similarity">
    <text evidence="7">Belongs to the shikimate kinase family.</text>
</comment>
<keyword evidence="6 7" id="KW-0057">Aromatic amino acid biosynthesis</keyword>
<keyword evidence="9" id="KW-1185">Reference proteome</keyword>
<evidence type="ECO:0000256" key="4">
    <source>
        <dbReference type="ARBA" id="ARBA00022777"/>
    </source>
</evidence>
<keyword evidence="3 7" id="KW-0547">Nucleotide-binding</keyword>
<comment type="caution">
    <text evidence="7">Lacks conserved residue(s) required for the propagation of feature annotation.</text>
</comment>
<evidence type="ECO:0000256" key="2">
    <source>
        <dbReference type="ARBA" id="ARBA00022679"/>
    </source>
</evidence>
<keyword evidence="7" id="KW-0963">Cytoplasm</keyword>
<evidence type="ECO:0000313" key="8">
    <source>
        <dbReference type="EMBL" id="GGD29261.1"/>
    </source>
</evidence>
<evidence type="ECO:0000256" key="6">
    <source>
        <dbReference type="ARBA" id="ARBA00023141"/>
    </source>
</evidence>
<feature type="binding site" evidence="7">
    <location>
        <position position="14"/>
    </location>
    <ligand>
        <name>Mg(2+)</name>
        <dbReference type="ChEBI" id="CHEBI:18420"/>
    </ligand>
</feature>
<comment type="pathway">
    <text evidence="7">Metabolic intermediate biosynthesis; chorismate biosynthesis; chorismate from D-erythrose 4-phosphate and phosphoenolpyruvate: step 5/7.</text>
</comment>
<dbReference type="InterPro" id="IPR027417">
    <property type="entry name" value="P-loop_NTPase"/>
</dbReference>
<accession>A0A917DDY2</accession>
<dbReference type="SUPFAM" id="SSF52540">
    <property type="entry name" value="P-loop containing nucleoside triphosphate hydrolases"/>
    <property type="match status" value="1"/>
</dbReference>
<dbReference type="Proteomes" id="UP000625735">
    <property type="component" value="Unassembled WGS sequence"/>
</dbReference>
<evidence type="ECO:0000313" key="9">
    <source>
        <dbReference type="Proteomes" id="UP000625735"/>
    </source>
</evidence>
<evidence type="ECO:0000256" key="5">
    <source>
        <dbReference type="ARBA" id="ARBA00022840"/>
    </source>
</evidence>
<sequence>MKIVLVGYMGSGKSAVSEKLAKKLNLKALDLDFIIEKNENQSISDLFLNKGELYFRKKEHEFLNNLLSNETDFVLSLGGGTPCYAGNHLFLEQPDVVSIYLKTTIETLINRLEPAKSQRPLLANLNNDELKEFIGKHLFERSYYYNFAKHTISTDAKSVETIVKEIADLLF</sequence>
<comment type="caution">
    <text evidence="8">The sequence shown here is derived from an EMBL/GenBank/DDBJ whole genome shotgun (WGS) entry which is preliminary data.</text>
</comment>
<comment type="catalytic activity">
    <reaction evidence="7">
        <text>shikimate + ATP = 3-phosphoshikimate + ADP + H(+)</text>
        <dbReference type="Rhea" id="RHEA:13121"/>
        <dbReference type="ChEBI" id="CHEBI:15378"/>
        <dbReference type="ChEBI" id="CHEBI:30616"/>
        <dbReference type="ChEBI" id="CHEBI:36208"/>
        <dbReference type="ChEBI" id="CHEBI:145989"/>
        <dbReference type="ChEBI" id="CHEBI:456216"/>
        <dbReference type="EC" id="2.7.1.71"/>
    </reaction>
</comment>
<reference evidence="8" key="1">
    <citation type="journal article" date="2014" name="Int. J. Syst. Evol. Microbiol.">
        <title>Complete genome sequence of Corynebacterium casei LMG S-19264T (=DSM 44701T), isolated from a smear-ripened cheese.</title>
        <authorList>
            <consortium name="US DOE Joint Genome Institute (JGI-PGF)"/>
            <person name="Walter F."/>
            <person name="Albersmeier A."/>
            <person name="Kalinowski J."/>
            <person name="Ruckert C."/>
        </authorList>
    </citation>
    <scope>NUCLEOTIDE SEQUENCE</scope>
    <source>
        <strain evidence="8">CGMCC 1.12506</strain>
    </source>
</reference>
<comment type="cofactor">
    <cofactor evidence="7">
        <name>Mg(2+)</name>
        <dbReference type="ChEBI" id="CHEBI:18420"/>
    </cofactor>
    <text evidence="7">Binds 1 Mg(2+) ion per subunit.</text>
</comment>
<dbReference type="PRINTS" id="PR01100">
    <property type="entry name" value="SHIKIMTKNASE"/>
</dbReference>
<protein>
    <recommendedName>
        <fullName evidence="7">Shikimate kinase</fullName>
        <shortName evidence="7">SK</shortName>
        <ecNumber evidence="7">2.7.1.71</ecNumber>
    </recommendedName>
</protein>
<keyword evidence="7" id="KW-0479">Metal-binding</keyword>
<keyword evidence="5 7" id="KW-0067">ATP-binding</keyword>
<dbReference type="GO" id="GO:0005524">
    <property type="term" value="F:ATP binding"/>
    <property type="evidence" value="ECO:0007669"/>
    <property type="project" value="UniProtKB-UniRule"/>
</dbReference>
<dbReference type="HAMAP" id="MF_00109">
    <property type="entry name" value="Shikimate_kinase"/>
    <property type="match status" value="1"/>
</dbReference>
<name>A0A917DDY2_9FLAO</name>
<feature type="binding site" evidence="7">
    <location>
        <position position="56"/>
    </location>
    <ligand>
        <name>substrate</name>
    </ligand>
</feature>
<evidence type="ECO:0000256" key="1">
    <source>
        <dbReference type="ARBA" id="ARBA00022605"/>
    </source>
</evidence>
<dbReference type="GO" id="GO:0005829">
    <property type="term" value="C:cytosol"/>
    <property type="evidence" value="ECO:0007669"/>
    <property type="project" value="TreeGrafter"/>
</dbReference>
<feature type="binding site" evidence="7">
    <location>
        <position position="79"/>
    </location>
    <ligand>
        <name>substrate</name>
    </ligand>
</feature>
<feature type="binding site" evidence="7">
    <location>
        <position position="141"/>
    </location>
    <ligand>
        <name>substrate</name>
    </ligand>
</feature>
<dbReference type="RefSeq" id="WP_188362355.1">
    <property type="nucleotide sequence ID" value="NZ_BMFG01000007.1"/>
</dbReference>
<dbReference type="GO" id="GO:0008652">
    <property type="term" value="P:amino acid biosynthetic process"/>
    <property type="evidence" value="ECO:0007669"/>
    <property type="project" value="UniProtKB-KW"/>
</dbReference>
<evidence type="ECO:0000256" key="3">
    <source>
        <dbReference type="ARBA" id="ARBA00022741"/>
    </source>
</evidence>
<dbReference type="Gene3D" id="3.40.50.300">
    <property type="entry name" value="P-loop containing nucleotide triphosphate hydrolases"/>
    <property type="match status" value="1"/>
</dbReference>
<gene>
    <name evidence="7 8" type="primary">aroK</name>
    <name evidence="8" type="ORF">GCM10011343_19250</name>
</gene>
<dbReference type="GO" id="GO:0009073">
    <property type="term" value="P:aromatic amino acid family biosynthetic process"/>
    <property type="evidence" value="ECO:0007669"/>
    <property type="project" value="UniProtKB-KW"/>
</dbReference>
<reference evidence="8" key="2">
    <citation type="submission" date="2020-09" db="EMBL/GenBank/DDBJ databases">
        <authorList>
            <person name="Sun Q."/>
            <person name="Zhou Y."/>
        </authorList>
    </citation>
    <scope>NUCLEOTIDE SEQUENCE</scope>
    <source>
        <strain evidence="8">CGMCC 1.12506</strain>
    </source>
</reference>
<dbReference type="EMBL" id="BMFG01000007">
    <property type="protein sequence ID" value="GGD29261.1"/>
    <property type="molecule type" value="Genomic_DNA"/>
</dbReference>
<keyword evidence="4 7" id="KW-0418">Kinase</keyword>
<comment type="subunit">
    <text evidence="7">Monomer.</text>
</comment>
<keyword evidence="1 7" id="KW-0028">Amino-acid biosynthesis</keyword>
<proteinExistence type="inferred from homology"/>
<keyword evidence="7" id="KW-0460">Magnesium</keyword>
<dbReference type="CDD" id="cd00464">
    <property type="entry name" value="SK"/>
    <property type="match status" value="1"/>
</dbReference>
<feature type="binding site" evidence="7">
    <location>
        <position position="32"/>
    </location>
    <ligand>
        <name>substrate</name>
    </ligand>
</feature>
<dbReference type="AlphaFoldDB" id="A0A917DDY2"/>
<dbReference type="EC" id="2.7.1.71" evidence="7"/>
<dbReference type="GO" id="GO:0000287">
    <property type="term" value="F:magnesium ion binding"/>
    <property type="evidence" value="ECO:0007669"/>
    <property type="project" value="UniProtKB-UniRule"/>
</dbReference>
<dbReference type="GO" id="GO:0004765">
    <property type="term" value="F:shikimate kinase activity"/>
    <property type="evidence" value="ECO:0007669"/>
    <property type="project" value="UniProtKB-UniRule"/>
</dbReference>
<keyword evidence="2 7" id="KW-0808">Transferase</keyword>
<feature type="binding site" evidence="7">
    <location>
        <begin position="10"/>
        <end position="15"/>
    </location>
    <ligand>
        <name>ATP</name>
        <dbReference type="ChEBI" id="CHEBI:30616"/>
    </ligand>
</feature>
<comment type="function">
    <text evidence="7">Catalyzes the specific phosphorylation of the 3-hydroxyl group of shikimic acid using ATP as a cosubstrate.</text>
</comment>